<evidence type="ECO:0000256" key="4">
    <source>
        <dbReference type="ARBA" id="ARBA00022679"/>
    </source>
</evidence>
<dbReference type="PANTHER" id="PTHR42825">
    <property type="entry name" value="AMINO ACID AMINOTRANSFERASE"/>
    <property type="match status" value="1"/>
</dbReference>
<keyword evidence="4 7" id="KW-0808">Transferase</keyword>
<dbReference type="InterPro" id="IPR001544">
    <property type="entry name" value="Aminotrans_IV"/>
</dbReference>
<comment type="cofactor">
    <cofactor evidence="1">
        <name>pyridoxal 5'-phosphate</name>
        <dbReference type="ChEBI" id="CHEBI:597326"/>
    </cofactor>
</comment>
<dbReference type="Gene3D" id="3.30.470.10">
    <property type="match status" value="1"/>
</dbReference>
<accession>A0A2S4KQG5</accession>
<dbReference type="GO" id="GO:0009081">
    <property type="term" value="P:branched-chain amino acid metabolic process"/>
    <property type="evidence" value="ECO:0007669"/>
    <property type="project" value="InterPro"/>
</dbReference>
<evidence type="ECO:0000256" key="3">
    <source>
        <dbReference type="ARBA" id="ARBA00022576"/>
    </source>
</evidence>
<name>A0A2S4KQG5_9HYPO</name>
<evidence type="ECO:0000256" key="5">
    <source>
        <dbReference type="ARBA" id="ARBA00022898"/>
    </source>
</evidence>
<reference evidence="7 8" key="1">
    <citation type="submission" date="2018-01" db="EMBL/GenBank/DDBJ databases">
        <title>Harnessing the power of phylogenomics to disentangle the directionality and signatures of interkingdom host jumping in the parasitic fungal genus Tolypocladium.</title>
        <authorList>
            <person name="Quandt C.A."/>
            <person name="Patterson W."/>
            <person name="Spatafora J.W."/>
        </authorList>
    </citation>
    <scope>NUCLEOTIDE SEQUENCE [LARGE SCALE GENOMIC DNA]</scope>
    <source>
        <strain evidence="7 8">NRBC 100945</strain>
    </source>
</reference>
<dbReference type="InterPro" id="IPR043131">
    <property type="entry name" value="BCAT-like_N"/>
</dbReference>
<comment type="similarity">
    <text evidence="2">Belongs to the class-IV pyridoxal-phosphate-dependent aminotransferase family.</text>
</comment>
<dbReference type="AlphaFoldDB" id="A0A2S4KQG5"/>
<protein>
    <submittedName>
        <fullName evidence="7">HC-toxin branched-chain amino acid aminotransferase</fullName>
    </submittedName>
</protein>
<dbReference type="PANTHER" id="PTHR42825:SF2">
    <property type="entry name" value="BRANCHED-CHAIN-AMINO-ACID AMINOTRANSFERASE 3, CHLOROPLASTIC-RELATED"/>
    <property type="match status" value="1"/>
</dbReference>
<comment type="caution">
    <text evidence="7">The sequence shown here is derived from an EMBL/GenBank/DDBJ whole genome shotgun (WGS) entry which is preliminary data.</text>
</comment>
<dbReference type="GO" id="GO:0004084">
    <property type="term" value="F:branched-chain-amino-acid transaminase activity"/>
    <property type="evidence" value="ECO:0007669"/>
    <property type="project" value="InterPro"/>
</dbReference>
<dbReference type="Gene3D" id="3.20.10.10">
    <property type="entry name" value="D-amino Acid Aminotransferase, subunit A, domain 2"/>
    <property type="match status" value="1"/>
</dbReference>
<gene>
    <name evidence="7" type="ORF">TPAR_07354</name>
</gene>
<evidence type="ECO:0000313" key="7">
    <source>
        <dbReference type="EMBL" id="POR32441.1"/>
    </source>
</evidence>
<dbReference type="InterPro" id="IPR036038">
    <property type="entry name" value="Aminotransferase-like"/>
</dbReference>
<dbReference type="EMBL" id="PKSG01000851">
    <property type="protein sequence ID" value="POR32441.1"/>
    <property type="molecule type" value="Genomic_DNA"/>
</dbReference>
<dbReference type="OrthoDB" id="409992at2759"/>
<feature type="modified residue" description="N6-(pyridoxal phosphate)lysine" evidence="6">
    <location>
        <position position="187"/>
    </location>
</feature>
<sequence>MLATSFLSAAESNEYSTPTVAGHVECTYSAQTGCWSAPRFVESPFLQVHGLASGLHYGQQVYEGLQAYRTAANDILIFRPGSNAARMAHSAAAVSMPAVPESLFSKSIHMAVALNARYIPPHDFAGSLYIRPFQFGSSCQIGLEPPDEFMFCVFVQPHIAFHGHGALRALVAEEFDRAATRGTGNVKVGGNYAPVIRWSQAAKKQENGAWGVLLHVDSKTQTFIDEFSTSAFIGIIHPKEGEATGATPTVVFADSPAAIKSVTADSVAQLATSFGWNVEKRTVKIDDLSTFTEVLAAGTAAGLVPVCCIRHESADWTFEFLPGGSGYQKLWDTLKGIQRGEVEDSFGWCERL</sequence>
<dbReference type="SUPFAM" id="SSF56752">
    <property type="entry name" value="D-aminoacid aminotransferase-like PLP-dependent enzymes"/>
    <property type="match status" value="1"/>
</dbReference>
<dbReference type="InterPro" id="IPR005786">
    <property type="entry name" value="B_amino_transII"/>
</dbReference>
<dbReference type="STRING" id="94208.A0A2S4KQG5"/>
<keyword evidence="5" id="KW-0663">Pyridoxal phosphate</keyword>
<dbReference type="Proteomes" id="UP000237481">
    <property type="component" value="Unassembled WGS sequence"/>
</dbReference>
<evidence type="ECO:0000256" key="6">
    <source>
        <dbReference type="PIRSR" id="PIRSR006468-1"/>
    </source>
</evidence>
<evidence type="ECO:0000256" key="2">
    <source>
        <dbReference type="ARBA" id="ARBA00009320"/>
    </source>
</evidence>
<dbReference type="InterPro" id="IPR043132">
    <property type="entry name" value="BCAT-like_C"/>
</dbReference>
<keyword evidence="3 7" id="KW-0032">Aminotransferase</keyword>
<keyword evidence="8" id="KW-1185">Reference proteome</keyword>
<organism evidence="7 8">
    <name type="scientific">Tolypocladium paradoxum</name>
    <dbReference type="NCBI Taxonomy" id="94208"/>
    <lineage>
        <taxon>Eukaryota</taxon>
        <taxon>Fungi</taxon>
        <taxon>Dikarya</taxon>
        <taxon>Ascomycota</taxon>
        <taxon>Pezizomycotina</taxon>
        <taxon>Sordariomycetes</taxon>
        <taxon>Hypocreomycetidae</taxon>
        <taxon>Hypocreales</taxon>
        <taxon>Ophiocordycipitaceae</taxon>
        <taxon>Tolypocladium</taxon>
    </lineage>
</organism>
<dbReference type="PIRSF" id="PIRSF006468">
    <property type="entry name" value="BCAT1"/>
    <property type="match status" value="1"/>
</dbReference>
<feature type="non-terminal residue" evidence="7">
    <location>
        <position position="352"/>
    </location>
</feature>
<evidence type="ECO:0000256" key="1">
    <source>
        <dbReference type="ARBA" id="ARBA00001933"/>
    </source>
</evidence>
<evidence type="ECO:0000313" key="8">
    <source>
        <dbReference type="Proteomes" id="UP000237481"/>
    </source>
</evidence>
<proteinExistence type="inferred from homology"/>
<dbReference type="Pfam" id="PF01063">
    <property type="entry name" value="Aminotran_4"/>
    <property type="match status" value="1"/>
</dbReference>